<protein>
    <submittedName>
        <fullName evidence="3">Base excision dna repair</fullName>
    </submittedName>
</protein>
<evidence type="ECO:0000259" key="2">
    <source>
        <dbReference type="SMART" id="SM00478"/>
    </source>
</evidence>
<evidence type="ECO:0000256" key="1">
    <source>
        <dbReference type="SAM" id="MobiDB-lite"/>
    </source>
</evidence>
<dbReference type="InterPro" id="IPR011257">
    <property type="entry name" value="DNA_glycosylase"/>
</dbReference>
<feature type="region of interest" description="Disordered" evidence="1">
    <location>
        <begin position="1"/>
        <end position="52"/>
    </location>
</feature>
<dbReference type="PANTHER" id="PTHR47203:SF1">
    <property type="entry name" value="HYPOTHETICAL BASE EXCISION DNA REPAIR PROTEIN (EUROFUNG)"/>
    <property type="match status" value="1"/>
</dbReference>
<reference evidence="3 4" key="1">
    <citation type="submission" date="2020-05" db="EMBL/GenBank/DDBJ databases">
        <title>Identification and distribution of gene clusters putatively required for synthesis of sphingolipid metabolism inhibitors in phylogenetically diverse species of the filamentous fungus Fusarium.</title>
        <authorList>
            <person name="Kim H.-S."/>
            <person name="Busman M."/>
            <person name="Brown D.W."/>
            <person name="Divon H."/>
            <person name="Uhlig S."/>
            <person name="Proctor R.H."/>
        </authorList>
    </citation>
    <scope>NUCLEOTIDE SEQUENCE [LARGE SCALE GENOMIC DNA]</scope>
    <source>
        <strain evidence="3 4">NRRL 20693</strain>
    </source>
</reference>
<dbReference type="GO" id="GO:0006285">
    <property type="term" value="P:base-excision repair, AP site formation"/>
    <property type="evidence" value="ECO:0007669"/>
    <property type="project" value="UniProtKB-ARBA"/>
</dbReference>
<dbReference type="GO" id="GO:0003824">
    <property type="term" value="F:catalytic activity"/>
    <property type="evidence" value="ECO:0007669"/>
    <property type="project" value="InterPro"/>
</dbReference>
<dbReference type="OrthoDB" id="5607at2759"/>
<dbReference type="EMBL" id="JAAGWQ010000023">
    <property type="protein sequence ID" value="KAF5677813.1"/>
    <property type="molecule type" value="Genomic_DNA"/>
</dbReference>
<dbReference type="Proteomes" id="UP000567885">
    <property type="component" value="Unassembled WGS sequence"/>
</dbReference>
<gene>
    <name evidence="3" type="ORF">FHETE_1500</name>
</gene>
<accession>A0A8H5TW87</accession>
<keyword evidence="4" id="KW-1185">Reference proteome</keyword>
<dbReference type="PANTHER" id="PTHR47203">
    <property type="match status" value="1"/>
</dbReference>
<organism evidence="3 4">
    <name type="scientific">Fusarium heterosporum</name>
    <dbReference type="NCBI Taxonomy" id="42747"/>
    <lineage>
        <taxon>Eukaryota</taxon>
        <taxon>Fungi</taxon>
        <taxon>Dikarya</taxon>
        <taxon>Ascomycota</taxon>
        <taxon>Pezizomycotina</taxon>
        <taxon>Sordariomycetes</taxon>
        <taxon>Hypocreomycetidae</taxon>
        <taxon>Hypocreales</taxon>
        <taxon>Nectriaceae</taxon>
        <taxon>Fusarium</taxon>
        <taxon>Fusarium heterosporum species complex</taxon>
    </lineage>
</organism>
<dbReference type="Pfam" id="PF00730">
    <property type="entry name" value="HhH-GPD"/>
    <property type="match status" value="1"/>
</dbReference>
<proteinExistence type="predicted"/>
<dbReference type="AlphaFoldDB" id="A0A8H5TW87"/>
<feature type="compositionally biased region" description="Basic and acidic residues" evidence="1">
    <location>
        <begin position="40"/>
        <end position="52"/>
    </location>
</feature>
<dbReference type="InterPro" id="IPR003265">
    <property type="entry name" value="HhH-GPD_domain"/>
</dbReference>
<dbReference type="Gene3D" id="1.10.340.30">
    <property type="entry name" value="Hypothetical protein, domain 2"/>
    <property type="match status" value="1"/>
</dbReference>
<comment type="caution">
    <text evidence="3">The sequence shown here is derived from an EMBL/GenBank/DDBJ whole genome shotgun (WGS) entry which is preliminary data.</text>
</comment>
<evidence type="ECO:0000313" key="3">
    <source>
        <dbReference type="EMBL" id="KAF5677813.1"/>
    </source>
</evidence>
<evidence type="ECO:0000313" key="4">
    <source>
        <dbReference type="Proteomes" id="UP000567885"/>
    </source>
</evidence>
<dbReference type="SUPFAM" id="SSF48150">
    <property type="entry name" value="DNA-glycosylase"/>
    <property type="match status" value="1"/>
</dbReference>
<sequence length="266" mass="30015">MLLRTRKISGSSPSPPLTKTPARESRSRKPTSKPRNLGSKSERVSEKGDKSALEAGKLLADKKWQSWSQHATSSPYPDFGRPTYRECAEAHRLLKELHGAEVEQEFKDVNTPKTIPFVLDAMIVATLSQATSWSNAKRAMDSMKKKYGSVFAYDEIMSGGLQKLQNTISCGGLHVRKSKIIFSILQQVQERHGSWDLNYLFQERSEEVMKELMIYKYIGPKSAFVVMGWCLKRNIFTVDTHVYRIAGLWGWRPPAAMEAKVGSSAK</sequence>
<dbReference type="SMART" id="SM00478">
    <property type="entry name" value="ENDO3c"/>
    <property type="match status" value="1"/>
</dbReference>
<dbReference type="CDD" id="cd00056">
    <property type="entry name" value="ENDO3c"/>
    <property type="match status" value="1"/>
</dbReference>
<name>A0A8H5TW87_FUSHE</name>
<feature type="domain" description="HhH-GPD" evidence="2">
    <location>
        <begin position="127"/>
        <end position="266"/>
    </location>
</feature>